<proteinExistence type="inferred from homology"/>
<dbReference type="GO" id="GO:0003723">
    <property type="term" value="F:RNA binding"/>
    <property type="evidence" value="ECO:0007669"/>
    <property type="project" value="UniProtKB-KW"/>
</dbReference>
<sequence length="434" mass="48716">NQVVHDLSGFDVLVSRCPAHLPSDIQKVKAVFKTELRQLKDVIVFSSLGKESLANKLSGGDYDGDRAWVCWDPNIVNNFRGAEVPPTPSFERYFQPNVQTAGSLMSHGGKPYFLDTLLEKVFEFHLSPSMVGICTAYKEGLSYQEGSVGSETIVSLSFLLGKLVDQEKSGFEFDDAVWCRFREEECGDKPFVQRPAYKRGDMASMATSNHIIDFLTLYMHERVEGALTEFSRYQMASKHDSDGPGLTTFDVDLASYWNNFEKHAKESTAQCDPSSCWLAELSSNLCRDIDACASHWSRAMASKGDYLAKVLAVYEQWSNISPSAREDSPVATTVTSLFSKQTCFSKALSDWELLKASLTFKRYHRRSWFVWQIAGRQLQFIKACSVRDTGSDASLAPFPVVPSIYNILRPKIRGVGKLLSHQTEEDLGDDEYNI</sequence>
<keyword evidence="1" id="KW-0548">Nucleotidyltransferase</keyword>
<dbReference type="PANTHER" id="PTHR23079">
    <property type="entry name" value="RNA-DEPENDENT RNA POLYMERASE"/>
    <property type="match status" value="1"/>
</dbReference>
<evidence type="ECO:0000313" key="3">
    <source>
        <dbReference type="EMBL" id="KAF4966013.1"/>
    </source>
</evidence>
<dbReference type="Pfam" id="PF05183">
    <property type="entry name" value="RdRP"/>
    <property type="match status" value="1"/>
</dbReference>
<reference evidence="3" key="2">
    <citation type="submission" date="2020-05" db="EMBL/GenBank/DDBJ databases">
        <authorList>
            <person name="Kim H.-S."/>
            <person name="Proctor R.H."/>
            <person name="Brown D.W."/>
        </authorList>
    </citation>
    <scope>NUCLEOTIDE SEQUENCE</scope>
    <source>
        <strain evidence="3">NRRL 22465</strain>
    </source>
</reference>
<dbReference type="InterPro" id="IPR057596">
    <property type="entry name" value="RDRP_core"/>
</dbReference>
<reference evidence="3" key="1">
    <citation type="journal article" date="2020" name="BMC Genomics">
        <title>Correction to: Identification and distribution of gene clusters required for synthesis of sphingolipid metabolism inhibitors in diverse species of the filamentous fungus Fusarium.</title>
        <authorList>
            <person name="Kim H.S."/>
            <person name="Lohmar J.M."/>
            <person name="Busman M."/>
            <person name="Brown D.W."/>
            <person name="Naumann T.A."/>
            <person name="Divon H.H."/>
            <person name="Lysoe E."/>
            <person name="Uhlig S."/>
            <person name="Proctor R.H."/>
        </authorList>
    </citation>
    <scope>NUCLEOTIDE SEQUENCE</scope>
    <source>
        <strain evidence="3">NRRL 22465</strain>
    </source>
</reference>
<dbReference type="AlphaFoldDB" id="A0A8H4TXK6"/>
<evidence type="ECO:0000313" key="4">
    <source>
        <dbReference type="Proteomes" id="UP000635477"/>
    </source>
</evidence>
<keyword evidence="1" id="KW-0694">RNA-binding</keyword>
<dbReference type="PANTHER" id="PTHR23079:SF14">
    <property type="entry name" value="RNA-DEPENDENT RNA POLYMERASE"/>
    <property type="match status" value="1"/>
</dbReference>
<keyword evidence="4" id="KW-1185">Reference proteome</keyword>
<dbReference type="GO" id="GO:0003968">
    <property type="term" value="F:RNA-directed RNA polymerase activity"/>
    <property type="evidence" value="ECO:0007669"/>
    <property type="project" value="UniProtKB-KW"/>
</dbReference>
<gene>
    <name evidence="3" type="ORF">FZEAL_10702</name>
</gene>
<comment type="caution">
    <text evidence="3">The sequence shown here is derived from an EMBL/GenBank/DDBJ whole genome shotgun (WGS) entry which is preliminary data.</text>
</comment>
<comment type="similarity">
    <text evidence="1">Belongs to the RdRP family.</text>
</comment>
<evidence type="ECO:0000256" key="1">
    <source>
        <dbReference type="RuleBase" id="RU363098"/>
    </source>
</evidence>
<evidence type="ECO:0000259" key="2">
    <source>
        <dbReference type="Pfam" id="PF05183"/>
    </source>
</evidence>
<protein>
    <recommendedName>
        <fullName evidence="1">RNA-dependent RNA polymerase</fullName>
        <ecNumber evidence="1">2.7.7.48</ecNumber>
    </recommendedName>
</protein>
<dbReference type="GO" id="GO:0030422">
    <property type="term" value="P:siRNA processing"/>
    <property type="evidence" value="ECO:0007669"/>
    <property type="project" value="TreeGrafter"/>
</dbReference>
<dbReference type="EMBL" id="JABEYC010001346">
    <property type="protein sequence ID" value="KAF4966013.1"/>
    <property type="molecule type" value="Genomic_DNA"/>
</dbReference>
<dbReference type="GO" id="GO:0031380">
    <property type="term" value="C:nuclear RNA-directed RNA polymerase complex"/>
    <property type="evidence" value="ECO:0007669"/>
    <property type="project" value="TreeGrafter"/>
</dbReference>
<keyword evidence="1" id="KW-0808">Transferase</keyword>
<keyword evidence="1" id="KW-0696">RNA-directed RNA polymerase</keyword>
<organism evidence="3 4">
    <name type="scientific">Fusarium zealandicum</name>
    <dbReference type="NCBI Taxonomy" id="1053134"/>
    <lineage>
        <taxon>Eukaryota</taxon>
        <taxon>Fungi</taxon>
        <taxon>Dikarya</taxon>
        <taxon>Ascomycota</taxon>
        <taxon>Pezizomycotina</taxon>
        <taxon>Sordariomycetes</taxon>
        <taxon>Hypocreomycetidae</taxon>
        <taxon>Hypocreales</taxon>
        <taxon>Nectriaceae</taxon>
        <taxon>Fusarium</taxon>
        <taxon>Fusarium staphyleae species complex</taxon>
    </lineage>
</organism>
<accession>A0A8H4TXK6</accession>
<feature type="non-terminal residue" evidence="3">
    <location>
        <position position="1"/>
    </location>
</feature>
<dbReference type="EC" id="2.7.7.48" evidence="1"/>
<comment type="catalytic activity">
    <reaction evidence="1">
        <text>RNA(n) + a ribonucleoside 5'-triphosphate = RNA(n+1) + diphosphate</text>
        <dbReference type="Rhea" id="RHEA:21248"/>
        <dbReference type="Rhea" id="RHEA-COMP:14527"/>
        <dbReference type="Rhea" id="RHEA-COMP:17342"/>
        <dbReference type="ChEBI" id="CHEBI:33019"/>
        <dbReference type="ChEBI" id="CHEBI:61557"/>
        <dbReference type="ChEBI" id="CHEBI:140395"/>
        <dbReference type="EC" id="2.7.7.48"/>
    </reaction>
</comment>
<dbReference type="OrthoDB" id="10055769at2759"/>
<name>A0A8H4TXK6_9HYPO</name>
<dbReference type="InterPro" id="IPR007855">
    <property type="entry name" value="RDRP"/>
</dbReference>
<feature type="domain" description="RDRP core" evidence="2">
    <location>
        <begin position="9"/>
        <end position="215"/>
    </location>
</feature>
<dbReference type="Proteomes" id="UP000635477">
    <property type="component" value="Unassembled WGS sequence"/>
</dbReference>